<keyword evidence="4" id="KW-0539">Nucleus</keyword>
<organism evidence="7 8">
    <name type="scientific">Penicillium capsulatum</name>
    <dbReference type="NCBI Taxonomy" id="69766"/>
    <lineage>
        <taxon>Eukaryota</taxon>
        <taxon>Fungi</taxon>
        <taxon>Dikarya</taxon>
        <taxon>Ascomycota</taxon>
        <taxon>Pezizomycotina</taxon>
        <taxon>Eurotiomycetes</taxon>
        <taxon>Eurotiomycetidae</taxon>
        <taxon>Eurotiales</taxon>
        <taxon>Aspergillaceae</taxon>
        <taxon>Penicillium</taxon>
    </lineage>
</organism>
<feature type="region of interest" description="Disordered" evidence="5">
    <location>
        <begin position="38"/>
        <end position="124"/>
    </location>
</feature>
<dbReference type="GO" id="GO:0003700">
    <property type="term" value="F:DNA-binding transcription factor activity"/>
    <property type="evidence" value="ECO:0007669"/>
    <property type="project" value="InterPro"/>
</dbReference>
<name>A0A9W9HVF2_9EURO</name>
<feature type="compositionally biased region" description="Basic and acidic residues" evidence="5">
    <location>
        <begin position="112"/>
        <end position="124"/>
    </location>
</feature>
<comment type="caution">
    <text evidence="7">The sequence shown here is derived from an EMBL/GenBank/DDBJ whole genome shotgun (WGS) entry which is preliminary data.</text>
</comment>
<gene>
    <name evidence="7" type="ORF">N7492_009499</name>
</gene>
<dbReference type="AlphaFoldDB" id="A0A9W9HVF2"/>
<dbReference type="InterPro" id="IPR051027">
    <property type="entry name" value="bZIP_transcription_factors"/>
</dbReference>
<reference evidence="7" key="1">
    <citation type="submission" date="2022-11" db="EMBL/GenBank/DDBJ databases">
        <authorList>
            <person name="Petersen C."/>
        </authorList>
    </citation>
    <scope>NUCLEOTIDE SEQUENCE</scope>
    <source>
        <strain evidence="7">IBT 21917</strain>
    </source>
</reference>
<feature type="region of interest" description="Disordered" evidence="5">
    <location>
        <begin position="174"/>
        <end position="211"/>
    </location>
</feature>
<dbReference type="SMART" id="SM00338">
    <property type="entry name" value="BRLZ"/>
    <property type="match status" value="1"/>
</dbReference>
<dbReference type="InterPro" id="IPR046347">
    <property type="entry name" value="bZIP_sf"/>
</dbReference>
<evidence type="ECO:0000313" key="8">
    <source>
        <dbReference type="Proteomes" id="UP001146351"/>
    </source>
</evidence>
<keyword evidence="8" id="KW-1185">Reference proteome</keyword>
<proteinExistence type="predicted"/>
<comment type="subcellular location">
    <subcellularLocation>
        <location evidence="1">Nucleus</location>
    </subcellularLocation>
</comment>
<keyword evidence="3" id="KW-0804">Transcription</keyword>
<evidence type="ECO:0000256" key="4">
    <source>
        <dbReference type="ARBA" id="ARBA00023242"/>
    </source>
</evidence>
<dbReference type="Gene3D" id="1.20.5.170">
    <property type="match status" value="1"/>
</dbReference>
<dbReference type="Pfam" id="PF00170">
    <property type="entry name" value="bZIP_1"/>
    <property type="match status" value="1"/>
</dbReference>
<dbReference type="EMBL" id="JAPQKO010000006">
    <property type="protein sequence ID" value="KAJ5156696.1"/>
    <property type="molecule type" value="Genomic_DNA"/>
</dbReference>
<dbReference type="SUPFAM" id="SSF57959">
    <property type="entry name" value="Leucine zipper domain"/>
    <property type="match status" value="1"/>
</dbReference>
<dbReference type="Proteomes" id="UP001146351">
    <property type="component" value="Unassembled WGS sequence"/>
</dbReference>
<evidence type="ECO:0000313" key="7">
    <source>
        <dbReference type="EMBL" id="KAJ5156696.1"/>
    </source>
</evidence>
<evidence type="ECO:0000256" key="2">
    <source>
        <dbReference type="ARBA" id="ARBA00023015"/>
    </source>
</evidence>
<feature type="domain" description="BZIP" evidence="6">
    <location>
        <begin position="88"/>
        <end position="151"/>
    </location>
</feature>
<dbReference type="PROSITE" id="PS50217">
    <property type="entry name" value="BZIP"/>
    <property type="match status" value="1"/>
</dbReference>
<feature type="compositionally biased region" description="Polar residues" evidence="5">
    <location>
        <begin position="174"/>
        <end position="194"/>
    </location>
</feature>
<evidence type="ECO:0000259" key="6">
    <source>
        <dbReference type="PROSITE" id="PS50217"/>
    </source>
</evidence>
<evidence type="ECO:0000256" key="1">
    <source>
        <dbReference type="ARBA" id="ARBA00004123"/>
    </source>
</evidence>
<reference evidence="7" key="2">
    <citation type="journal article" date="2023" name="IMA Fungus">
        <title>Comparative genomic study of the Penicillium genus elucidates a diverse pangenome and 15 lateral gene transfer events.</title>
        <authorList>
            <person name="Petersen C."/>
            <person name="Sorensen T."/>
            <person name="Nielsen M.R."/>
            <person name="Sondergaard T.E."/>
            <person name="Sorensen J.L."/>
            <person name="Fitzpatrick D.A."/>
            <person name="Frisvad J.C."/>
            <person name="Nielsen K.L."/>
        </authorList>
    </citation>
    <scope>NUCLEOTIDE SEQUENCE</scope>
    <source>
        <strain evidence="7">IBT 21917</strain>
    </source>
</reference>
<protein>
    <recommendedName>
        <fullName evidence="6">BZIP domain-containing protein</fullName>
    </recommendedName>
</protein>
<sequence>MATLLDSSHLDPIYRSDPKFTISPSVIDSHPLLHALGLPGDGQPLFPPLPQKSPPAQDLATRTNTTTHRDTKRSRRSSKAQSSSDEINPQRAKHLERNRIAANKCRLKKKKEHEQIQSTLHDESARRDSLLAEVGSLREEIWVLKNQVFSHVGCQDHRINSQLARMTQSALQTSPQQAPCPSPTFSMSTKSDGSSGIELAHGAASTDNAPEEVINDDDFEPLFDKFIEAGSI</sequence>
<dbReference type="PANTHER" id="PTHR19304">
    <property type="entry name" value="CYCLIC-AMP RESPONSE ELEMENT BINDING PROTEIN"/>
    <property type="match status" value="1"/>
</dbReference>
<dbReference type="CDD" id="cd14687">
    <property type="entry name" value="bZIP_ATF2"/>
    <property type="match status" value="1"/>
</dbReference>
<dbReference type="InterPro" id="IPR004827">
    <property type="entry name" value="bZIP"/>
</dbReference>
<dbReference type="GO" id="GO:0005634">
    <property type="term" value="C:nucleus"/>
    <property type="evidence" value="ECO:0007669"/>
    <property type="project" value="UniProtKB-SubCell"/>
</dbReference>
<keyword evidence="2" id="KW-0805">Transcription regulation</keyword>
<dbReference type="PROSITE" id="PS00036">
    <property type="entry name" value="BZIP_BASIC"/>
    <property type="match status" value="1"/>
</dbReference>
<evidence type="ECO:0000256" key="5">
    <source>
        <dbReference type="SAM" id="MobiDB-lite"/>
    </source>
</evidence>
<dbReference type="OrthoDB" id="295274at2759"/>
<accession>A0A9W9HVF2</accession>
<evidence type="ECO:0000256" key="3">
    <source>
        <dbReference type="ARBA" id="ARBA00023163"/>
    </source>
</evidence>